<comment type="caution">
    <text evidence="2">The sequence shown here is derived from an EMBL/GenBank/DDBJ whole genome shotgun (WGS) entry which is preliminary data.</text>
</comment>
<reference evidence="2" key="1">
    <citation type="submission" date="2019-04" db="EMBL/GenBank/DDBJ databases">
        <title>Evolution of Biomass-Degrading Anaerobic Consortia Revealed by Metagenomics.</title>
        <authorList>
            <person name="Peng X."/>
        </authorList>
    </citation>
    <scope>NUCLEOTIDE SEQUENCE</scope>
    <source>
        <strain evidence="2">SIG13</strain>
    </source>
</reference>
<dbReference type="EMBL" id="SUTF01000007">
    <property type="protein sequence ID" value="MBE6510956.1"/>
    <property type="molecule type" value="Genomic_DNA"/>
</dbReference>
<dbReference type="Proteomes" id="UP000713479">
    <property type="component" value="Unassembled WGS sequence"/>
</dbReference>
<sequence length="489" mass="57419">MMLASCLKEILDRYEIEKTKRFKDNSLVLKIRKDLPKEFSKFIGDDFTVKAACGVSSWPEAPWITIISDIFDSSQEALIIQYNFDVINSSLSLSIISRLKDTKQYTSLRRFLSKFIDATQINGFQVNENADSNELLVKYYTYDQLNDVALKSDLDYIIPIYEDLSNHFMEFISDDVMSNKQTTHKKTQIRVKDITVSYSNENVYQNNLKNPEELFTDENIEKIIRCNIQTEDYKFILDTIRQSGHWTLTDLVRDYDLNLNELSVKDRVLIFAKSFTDVEYKSVGRILGSYSFSQIRIDDRLSRPLIITSIIHELTHFLLEKIIKEVLMKVLNTNDTPLISSFVKILLEDDLNYLLDEYCAHNVEGRFTLYGYQDYSSFNYKLNEISHLYSKEDIDYSLIVANTFAYDIKDIMEDFIDDDLREDIKDEFLRLPDRPDYEPLELEIDSKLEGNYFIEALALILTRGISDVLNNPQKLERYMNKYDEFFSNQ</sequence>
<accession>A0A8T3VSD1</accession>
<gene>
    <name evidence="2" type="ORF">E7Z74_06790</name>
</gene>
<dbReference type="Gene3D" id="3.30.920.90">
    <property type="match status" value="1"/>
</dbReference>
<proteinExistence type="predicted"/>
<evidence type="ECO:0000313" key="2">
    <source>
        <dbReference type="EMBL" id="MBE6510956.1"/>
    </source>
</evidence>
<name>A0A8T3VSD1_9EURY</name>
<dbReference type="Pfam" id="PF12102">
    <property type="entry name" value="MrcB_N"/>
    <property type="match status" value="1"/>
</dbReference>
<evidence type="ECO:0000259" key="1">
    <source>
        <dbReference type="Pfam" id="PF12102"/>
    </source>
</evidence>
<dbReference type="InterPro" id="IPR021961">
    <property type="entry name" value="McrB_DNA-bd"/>
</dbReference>
<protein>
    <submittedName>
        <fullName evidence="2">DUF3578 domain-containing protein</fullName>
    </submittedName>
</protein>
<dbReference type="AlphaFoldDB" id="A0A8T3VSD1"/>
<organism evidence="2 3">
    <name type="scientific">Methanobrevibacter millerae</name>
    <dbReference type="NCBI Taxonomy" id="230361"/>
    <lineage>
        <taxon>Archaea</taxon>
        <taxon>Methanobacteriati</taxon>
        <taxon>Methanobacteriota</taxon>
        <taxon>Methanomada group</taxon>
        <taxon>Methanobacteria</taxon>
        <taxon>Methanobacteriales</taxon>
        <taxon>Methanobacteriaceae</taxon>
        <taxon>Methanobrevibacter</taxon>
    </lineage>
</organism>
<feature type="domain" description="Type IV methyl-directed restriction enzyme EcoKMcrB subunit DNA-binding" evidence="1">
    <location>
        <begin position="10"/>
        <end position="120"/>
    </location>
</feature>
<evidence type="ECO:0000313" key="3">
    <source>
        <dbReference type="Proteomes" id="UP000713479"/>
    </source>
</evidence>